<sequence>MNQPASLRDHLRQMLALLEGERQALAALDMDRIVSCADGKLELCAVMERCNKADLDEECTGLLDAVKRLNEVNRKLRNLIANNLQARLHSLTGAVNVYSGQRPSVIAEMPR</sequence>
<dbReference type="KEGG" id="aay:WYH_03170"/>
<dbReference type="AlphaFoldDB" id="A0A0F7KWY8"/>
<keyword evidence="2" id="KW-1185">Reference proteome</keyword>
<proteinExistence type="predicted"/>
<name>A0A0F7KWY8_9SPHN</name>
<dbReference type="RefSeq" id="WP_046904569.1">
    <property type="nucleotide sequence ID" value="NZ_CP011452.2"/>
</dbReference>
<organism evidence="1 2">
    <name type="scientific">Croceibacterium atlanticum</name>
    <dbReference type="NCBI Taxonomy" id="1267766"/>
    <lineage>
        <taxon>Bacteria</taxon>
        <taxon>Pseudomonadati</taxon>
        <taxon>Pseudomonadota</taxon>
        <taxon>Alphaproteobacteria</taxon>
        <taxon>Sphingomonadales</taxon>
        <taxon>Erythrobacteraceae</taxon>
        <taxon>Croceibacterium</taxon>
    </lineage>
</organism>
<protein>
    <submittedName>
        <fullName evidence="1">Uncharacterized protein</fullName>
    </submittedName>
</protein>
<dbReference type="EMBL" id="CP011452">
    <property type="protein sequence ID" value="AKH44189.1"/>
    <property type="molecule type" value="Genomic_DNA"/>
</dbReference>
<evidence type="ECO:0000313" key="2">
    <source>
        <dbReference type="Proteomes" id="UP000034392"/>
    </source>
</evidence>
<dbReference type="InterPro" id="IPR036679">
    <property type="entry name" value="FlgN-like_sf"/>
</dbReference>
<dbReference type="PATRIC" id="fig|1267766.3.peg.3215"/>
<dbReference type="SUPFAM" id="SSF140566">
    <property type="entry name" value="FlgN-like"/>
    <property type="match status" value="1"/>
</dbReference>
<evidence type="ECO:0000313" key="1">
    <source>
        <dbReference type="EMBL" id="AKH44189.1"/>
    </source>
</evidence>
<gene>
    <name evidence="1" type="ORF">WYH_03170</name>
</gene>
<accession>A0A0F7KWY8</accession>
<dbReference type="GO" id="GO:0044780">
    <property type="term" value="P:bacterial-type flagellum assembly"/>
    <property type="evidence" value="ECO:0007669"/>
    <property type="project" value="InterPro"/>
</dbReference>
<dbReference type="STRING" id="1267766.WYH_03170"/>
<reference evidence="1" key="1">
    <citation type="submission" date="2015-05" db="EMBL/GenBank/DDBJ databases">
        <title>The complete genome of Altererythrobacter atlanticus strain 26DY36.</title>
        <authorList>
            <person name="Wu Y.-H."/>
            <person name="Cheng H."/>
            <person name="Wu X.-W."/>
        </authorList>
    </citation>
    <scope>NUCLEOTIDE SEQUENCE [LARGE SCALE GENOMIC DNA]</scope>
    <source>
        <strain evidence="1">26DY36</strain>
    </source>
</reference>
<dbReference type="Proteomes" id="UP000034392">
    <property type="component" value="Chromosome"/>
</dbReference>